<reference evidence="2" key="1">
    <citation type="submission" date="2014-01" db="EMBL/GenBank/DDBJ databases">
        <title>The Genome Sequence of Anopheles melas CM1001059_A (V2).</title>
        <authorList>
            <consortium name="The Broad Institute Genomics Platform"/>
            <person name="Neafsey D.E."/>
            <person name="Besansky N."/>
            <person name="Howell P."/>
            <person name="Walton C."/>
            <person name="Young S.K."/>
            <person name="Zeng Q."/>
            <person name="Gargeya S."/>
            <person name="Fitzgerald M."/>
            <person name="Haas B."/>
            <person name="Abouelleil A."/>
            <person name="Allen A.W."/>
            <person name="Alvarado L."/>
            <person name="Arachchi H.M."/>
            <person name="Berlin A.M."/>
            <person name="Chapman S.B."/>
            <person name="Gainer-Dewar J."/>
            <person name="Goldberg J."/>
            <person name="Griggs A."/>
            <person name="Gujja S."/>
            <person name="Hansen M."/>
            <person name="Howarth C."/>
            <person name="Imamovic A."/>
            <person name="Ireland A."/>
            <person name="Larimer J."/>
            <person name="McCowan C."/>
            <person name="Murphy C."/>
            <person name="Pearson M."/>
            <person name="Poon T.W."/>
            <person name="Priest M."/>
            <person name="Roberts A."/>
            <person name="Saif S."/>
            <person name="Shea T."/>
            <person name="Sisk P."/>
            <person name="Sykes S."/>
            <person name="Wortman J."/>
            <person name="Nusbaum C."/>
            <person name="Birren B."/>
        </authorList>
    </citation>
    <scope>NUCLEOTIDE SEQUENCE [LARGE SCALE GENOMIC DNA]</scope>
    <source>
        <strain evidence="2">CM1001059</strain>
    </source>
</reference>
<dbReference type="AlphaFoldDB" id="A0A182TF88"/>
<evidence type="ECO:0000313" key="1">
    <source>
        <dbReference type="EnsemblMetazoa" id="AMEC001239-PA"/>
    </source>
</evidence>
<accession>A0A182TF88</accession>
<proteinExistence type="predicted"/>
<dbReference type="Proteomes" id="UP000075902">
    <property type="component" value="Unassembled WGS sequence"/>
</dbReference>
<keyword evidence="2" id="KW-1185">Reference proteome</keyword>
<name>A0A182TF88_9DIPT</name>
<sequence length="364" mass="41377">MAQDLTVGHSPRTEQSAWELCTQPESSLRMQQAVSRSCLRVFDMRSMIRPSLRMQGAYFDPRSQTSDQHLAALLLEPNANRADPVAQQRQQQHQYLRRVDPVRKVRPVVVPVVQRVRPQQLDAVARRTPRVVQHALQYRARYALAVEELKHGVVAPGRNVLQMQLLLGRARPPPAGHERPVRLEHVDLVRIVRHWRTGQILLLLGRWDTTARTVLTTTRRHIEKHLILLHRHIVIVIVEGDVRRGEAAGPLLLPARHPVSQALHHKHQPAEHHARHGRFPLDQKLFAALVPYGLKRCRRFCSVSGSSWLWAGSTSGRSLCVRWSCMTSALGSDGPRPFGGSSSLSEPKRRMANRFCRSSHFCCS</sequence>
<dbReference type="EnsemblMetazoa" id="AMEC001239-RA">
    <property type="protein sequence ID" value="AMEC001239-PA"/>
    <property type="gene ID" value="AMEC001239"/>
</dbReference>
<evidence type="ECO:0000313" key="2">
    <source>
        <dbReference type="Proteomes" id="UP000075902"/>
    </source>
</evidence>
<dbReference type="VEuPathDB" id="VectorBase:AMEC001239"/>
<reference evidence="1" key="2">
    <citation type="submission" date="2020-05" db="UniProtKB">
        <authorList>
            <consortium name="EnsemblMetazoa"/>
        </authorList>
    </citation>
    <scope>IDENTIFICATION</scope>
    <source>
        <strain evidence="1">CM1001059</strain>
    </source>
</reference>
<organism evidence="1 2">
    <name type="scientific">Anopheles melas</name>
    <dbReference type="NCBI Taxonomy" id="34690"/>
    <lineage>
        <taxon>Eukaryota</taxon>
        <taxon>Metazoa</taxon>
        <taxon>Ecdysozoa</taxon>
        <taxon>Arthropoda</taxon>
        <taxon>Hexapoda</taxon>
        <taxon>Insecta</taxon>
        <taxon>Pterygota</taxon>
        <taxon>Neoptera</taxon>
        <taxon>Endopterygota</taxon>
        <taxon>Diptera</taxon>
        <taxon>Nematocera</taxon>
        <taxon>Culicoidea</taxon>
        <taxon>Culicidae</taxon>
        <taxon>Anophelinae</taxon>
        <taxon>Anopheles</taxon>
    </lineage>
</organism>
<protein>
    <submittedName>
        <fullName evidence="1">Uncharacterized protein</fullName>
    </submittedName>
</protein>